<dbReference type="Proteomes" id="UP001378592">
    <property type="component" value="Unassembled WGS sequence"/>
</dbReference>
<keyword evidence="6 8" id="KW-0472">Membrane</keyword>
<name>A0AAN9VGJ2_9ORTH</name>
<sequence>MVFPTRRSSIAPRVALGRSRQALRAWGWVASGALALLSTLGLCLVDPLDQILSWQTTLQPGTLAYTFWDQPLDVLYIRTFIFNITNAEAFLSGEEKMNLQEIGPFVYREVTVFANLTVHDNDTASFSANRTLEFLPHLSVGDPKDYVVTVPNLPLLGAAAMLGESALVTNLALRSLALFVGATPLLTMTADKVLWGYDDPLVSMAHSVAPSFVDFKRLGLLDRMYTEVDDVVVRAGRNGGVDPKAKVAEDVYSIQTYRGATGFPHWGHGVQPRFDPLTGEALPAHLSCDTVQGSYEGVLFPRNVRPEQRMYVYRKQFCRSAPIVYQNDGFTEEGYRYMLYHVDMNPLIDPDDPESQCYCTRTFGSNSGCVPPGFSSIAPCFYKMPVALSQPHLMDAQPALQNKLTGLNPNRDEHLSYFRLQPETGIPLNIRCRLQINLMMGHTRLSITQPFDHMALPIMWVDMTMDLPDNYKRLVHLAVIVGPAAQTALLVLSALAGAAMVAWGLVLRRRLHASGDRRLSERARSPLAPSLHLTQRLTQHMDSVH</sequence>
<comment type="caution">
    <text evidence="9">The sequence shown here is derived from an EMBL/GenBank/DDBJ whole genome shotgun (WGS) entry which is preliminary data.</text>
</comment>
<evidence type="ECO:0000256" key="6">
    <source>
        <dbReference type="ARBA" id="ARBA00023136"/>
    </source>
</evidence>
<reference evidence="9 10" key="1">
    <citation type="submission" date="2024-03" db="EMBL/GenBank/DDBJ databases">
        <title>The genome assembly and annotation of the cricket Gryllus longicercus Weissman &amp; Gray.</title>
        <authorList>
            <person name="Szrajer S."/>
            <person name="Gray D."/>
            <person name="Ylla G."/>
        </authorList>
    </citation>
    <scope>NUCLEOTIDE SEQUENCE [LARGE SCALE GENOMIC DNA]</scope>
    <source>
        <strain evidence="9">DAG 2021-001</strain>
        <tissue evidence="9">Whole body minus gut</tissue>
    </source>
</reference>
<evidence type="ECO:0000256" key="2">
    <source>
        <dbReference type="ARBA" id="ARBA00010532"/>
    </source>
</evidence>
<dbReference type="InterPro" id="IPR002159">
    <property type="entry name" value="CD36_fam"/>
</dbReference>
<keyword evidence="7" id="KW-0325">Glycoprotein</keyword>
<comment type="subcellular location">
    <subcellularLocation>
        <location evidence="1">Cell membrane</location>
    </subcellularLocation>
</comment>
<dbReference type="Pfam" id="PF01130">
    <property type="entry name" value="CD36"/>
    <property type="match status" value="1"/>
</dbReference>
<dbReference type="AlphaFoldDB" id="A0AAN9VGJ2"/>
<evidence type="ECO:0000256" key="7">
    <source>
        <dbReference type="ARBA" id="ARBA00023180"/>
    </source>
</evidence>
<gene>
    <name evidence="9" type="ORF">R5R35_007896</name>
</gene>
<dbReference type="PANTHER" id="PTHR11923:SF104">
    <property type="entry name" value="FI07620P"/>
    <property type="match status" value="1"/>
</dbReference>
<dbReference type="PANTHER" id="PTHR11923">
    <property type="entry name" value="SCAVENGER RECEPTOR CLASS B TYPE-1 SR-B1"/>
    <property type="match status" value="1"/>
</dbReference>
<accession>A0AAN9VGJ2</accession>
<evidence type="ECO:0000256" key="3">
    <source>
        <dbReference type="ARBA" id="ARBA00022475"/>
    </source>
</evidence>
<evidence type="ECO:0000313" key="10">
    <source>
        <dbReference type="Proteomes" id="UP001378592"/>
    </source>
</evidence>
<evidence type="ECO:0000256" key="5">
    <source>
        <dbReference type="ARBA" id="ARBA00022989"/>
    </source>
</evidence>
<protein>
    <recommendedName>
        <fullName evidence="11">Scavenger receptor class B member 1</fullName>
    </recommendedName>
</protein>
<evidence type="ECO:0008006" key="11">
    <source>
        <dbReference type="Google" id="ProtNLM"/>
    </source>
</evidence>
<comment type="similarity">
    <text evidence="2">Belongs to the CD36 family.</text>
</comment>
<evidence type="ECO:0000256" key="8">
    <source>
        <dbReference type="SAM" id="Phobius"/>
    </source>
</evidence>
<keyword evidence="3" id="KW-1003">Cell membrane</keyword>
<dbReference type="EMBL" id="JAZDUA010000570">
    <property type="protein sequence ID" value="KAK7790998.1"/>
    <property type="molecule type" value="Genomic_DNA"/>
</dbReference>
<dbReference type="GO" id="GO:0005886">
    <property type="term" value="C:plasma membrane"/>
    <property type="evidence" value="ECO:0007669"/>
    <property type="project" value="UniProtKB-SubCell"/>
</dbReference>
<keyword evidence="5 8" id="KW-1133">Transmembrane helix</keyword>
<organism evidence="9 10">
    <name type="scientific">Gryllus longicercus</name>
    <dbReference type="NCBI Taxonomy" id="2509291"/>
    <lineage>
        <taxon>Eukaryota</taxon>
        <taxon>Metazoa</taxon>
        <taxon>Ecdysozoa</taxon>
        <taxon>Arthropoda</taxon>
        <taxon>Hexapoda</taxon>
        <taxon>Insecta</taxon>
        <taxon>Pterygota</taxon>
        <taxon>Neoptera</taxon>
        <taxon>Polyneoptera</taxon>
        <taxon>Orthoptera</taxon>
        <taxon>Ensifera</taxon>
        <taxon>Gryllidea</taxon>
        <taxon>Grylloidea</taxon>
        <taxon>Gryllidae</taxon>
        <taxon>Gryllinae</taxon>
        <taxon>Gryllus</taxon>
    </lineage>
</organism>
<proteinExistence type="inferred from homology"/>
<evidence type="ECO:0000313" key="9">
    <source>
        <dbReference type="EMBL" id="KAK7790998.1"/>
    </source>
</evidence>
<dbReference type="PRINTS" id="PR01609">
    <property type="entry name" value="CD36FAMILY"/>
</dbReference>
<feature type="transmembrane region" description="Helical" evidence="8">
    <location>
        <begin position="488"/>
        <end position="507"/>
    </location>
</feature>
<keyword evidence="4 8" id="KW-0812">Transmembrane</keyword>
<dbReference type="GO" id="GO:0005737">
    <property type="term" value="C:cytoplasm"/>
    <property type="evidence" value="ECO:0007669"/>
    <property type="project" value="TreeGrafter"/>
</dbReference>
<evidence type="ECO:0000256" key="4">
    <source>
        <dbReference type="ARBA" id="ARBA00022692"/>
    </source>
</evidence>
<evidence type="ECO:0000256" key="1">
    <source>
        <dbReference type="ARBA" id="ARBA00004236"/>
    </source>
</evidence>
<keyword evidence="10" id="KW-1185">Reference proteome</keyword>
<dbReference type="GO" id="GO:0005044">
    <property type="term" value="F:scavenger receptor activity"/>
    <property type="evidence" value="ECO:0007669"/>
    <property type="project" value="TreeGrafter"/>
</dbReference>